<dbReference type="Proteomes" id="UP000077266">
    <property type="component" value="Unassembled WGS sequence"/>
</dbReference>
<dbReference type="GO" id="GO:0006886">
    <property type="term" value="P:intracellular protein transport"/>
    <property type="evidence" value="ECO:0007669"/>
    <property type="project" value="UniProtKB-UniRule"/>
</dbReference>
<dbReference type="GO" id="GO:0032051">
    <property type="term" value="F:clathrin light chain binding"/>
    <property type="evidence" value="ECO:0007669"/>
    <property type="project" value="TreeGrafter"/>
</dbReference>
<keyword evidence="4" id="KW-1185">Reference proteome</keyword>
<reference evidence="3 4" key="1">
    <citation type="journal article" date="2016" name="Mol. Biol. Evol.">
        <title>Comparative Genomics of Early-Diverging Mushroom-Forming Fungi Provides Insights into the Origins of Lignocellulose Decay Capabilities.</title>
        <authorList>
            <person name="Nagy L.G."/>
            <person name="Riley R."/>
            <person name="Tritt A."/>
            <person name="Adam C."/>
            <person name="Daum C."/>
            <person name="Floudas D."/>
            <person name="Sun H."/>
            <person name="Yadav J.S."/>
            <person name="Pangilinan J."/>
            <person name="Larsson K.H."/>
            <person name="Matsuura K."/>
            <person name="Barry K."/>
            <person name="Labutti K."/>
            <person name="Kuo R."/>
            <person name="Ohm R.A."/>
            <person name="Bhattacharya S.S."/>
            <person name="Shirouzu T."/>
            <person name="Yoshinaga Y."/>
            <person name="Martin F.M."/>
            <person name="Grigoriev I.V."/>
            <person name="Hibbett D.S."/>
        </authorList>
    </citation>
    <scope>NUCLEOTIDE SEQUENCE [LARGE SCALE GENOMIC DNA]</scope>
    <source>
        <strain evidence="3 4">HHB12029</strain>
    </source>
</reference>
<dbReference type="PANTHER" id="PTHR10292:SF1">
    <property type="entry name" value="CLATHRIN HEAVY CHAIN"/>
    <property type="match status" value="1"/>
</dbReference>
<dbReference type="InterPro" id="IPR016024">
    <property type="entry name" value="ARM-type_fold"/>
</dbReference>
<keyword evidence="2" id="KW-0732">Signal</keyword>
<dbReference type="GO" id="GO:0006898">
    <property type="term" value="P:receptor-mediated endocytosis"/>
    <property type="evidence" value="ECO:0007669"/>
    <property type="project" value="TreeGrafter"/>
</dbReference>
<dbReference type="PROSITE" id="PS50236">
    <property type="entry name" value="CHCR"/>
    <property type="match status" value="1"/>
</dbReference>
<dbReference type="GO" id="GO:0071439">
    <property type="term" value="C:clathrin complex"/>
    <property type="evidence" value="ECO:0007669"/>
    <property type="project" value="TreeGrafter"/>
</dbReference>
<accession>A0A166ARV3</accession>
<dbReference type="InterPro" id="IPR055358">
    <property type="entry name" value="CHCR"/>
</dbReference>
<dbReference type="STRING" id="1314781.A0A166ARV3"/>
<feature type="signal peptide" evidence="2">
    <location>
        <begin position="1"/>
        <end position="23"/>
    </location>
</feature>
<dbReference type="PANTHER" id="PTHR10292">
    <property type="entry name" value="CLATHRIN HEAVY CHAIN RELATED"/>
    <property type="match status" value="1"/>
</dbReference>
<evidence type="ECO:0000313" key="4">
    <source>
        <dbReference type="Proteomes" id="UP000077266"/>
    </source>
</evidence>
<dbReference type="SUPFAM" id="SSF48371">
    <property type="entry name" value="ARM repeat"/>
    <property type="match status" value="2"/>
</dbReference>
<dbReference type="InterPro" id="IPR000547">
    <property type="entry name" value="Clathrin_H-chain/VPS_repeat"/>
</dbReference>
<evidence type="ECO:0000256" key="1">
    <source>
        <dbReference type="PROSITE-ProRule" id="PRU01006"/>
    </source>
</evidence>
<feature type="chain" id="PRO_5007870793" evidence="2">
    <location>
        <begin position="24"/>
        <end position="253"/>
    </location>
</feature>
<dbReference type="OrthoDB" id="2113814at2759"/>
<name>A0A166ARV3_EXIGL</name>
<gene>
    <name evidence="3" type="ORF">EXIGLDRAFT_736604</name>
</gene>
<dbReference type="Pfam" id="PF00637">
    <property type="entry name" value="Clathrin"/>
    <property type="match status" value="1"/>
</dbReference>
<dbReference type="InParanoid" id="A0A166ARV3"/>
<feature type="repeat" description="CHCR" evidence="1">
    <location>
        <begin position="74"/>
        <end position="212"/>
    </location>
</feature>
<dbReference type="EMBL" id="KV425970">
    <property type="protein sequence ID" value="KZV94579.1"/>
    <property type="molecule type" value="Genomic_DNA"/>
</dbReference>
<dbReference type="SMART" id="SM00299">
    <property type="entry name" value="CLH"/>
    <property type="match status" value="1"/>
</dbReference>
<protein>
    <submittedName>
        <fullName evidence="3">Uncharacterized protein</fullName>
    </submittedName>
</protein>
<evidence type="ECO:0000256" key="2">
    <source>
        <dbReference type="SAM" id="SignalP"/>
    </source>
</evidence>
<proteinExistence type="predicted"/>
<organism evidence="3 4">
    <name type="scientific">Exidia glandulosa HHB12029</name>
    <dbReference type="NCBI Taxonomy" id="1314781"/>
    <lineage>
        <taxon>Eukaryota</taxon>
        <taxon>Fungi</taxon>
        <taxon>Dikarya</taxon>
        <taxon>Basidiomycota</taxon>
        <taxon>Agaricomycotina</taxon>
        <taxon>Agaricomycetes</taxon>
        <taxon>Auriculariales</taxon>
        <taxon>Exidiaceae</taxon>
        <taxon>Exidia</taxon>
    </lineage>
</organism>
<sequence>MLFHVRTVLQLCVAALSATAALAIPGRVQRPLSVEGGAVQRAARIVPGLACVQSPCSPTDEPPVADALVEAIVQNVDAELPGLPEVIANLELMRRLDVLKPWLEARVERGSTSVVVHTALAKLYVDESAADQFISTSNFYDTAQVGRYCEERDPYLAVMVYRRAAMDDDFLRMTDAYSMFETQTRYALARRDLNLWARILRHDNPHLKSVIAAAVGLDTSNELDTMTMRTAFLRAGLDESLFGAELSSSFVKL</sequence>
<dbReference type="AlphaFoldDB" id="A0A166ARV3"/>
<evidence type="ECO:0000313" key="3">
    <source>
        <dbReference type="EMBL" id="KZV94579.1"/>
    </source>
</evidence>